<name>A0ABU1BLR7_9BURK</name>
<evidence type="ECO:0000256" key="1">
    <source>
        <dbReference type="SAM" id="SignalP"/>
    </source>
</evidence>
<comment type="caution">
    <text evidence="2">The sequence shown here is derived from an EMBL/GenBank/DDBJ whole genome shotgun (WGS) entry which is preliminary data.</text>
</comment>
<feature type="chain" id="PRO_5047336144" evidence="1">
    <location>
        <begin position="19"/>
        <end position="125"/>
    </location>
</feature>
<accession>A0ABU1BLR7</accession>
<dbReference type="EMBL" id="JAUYVH010000002">
    <property type="protein sequence ID" value="MDQ9169814.1"/>
    <property type="molecule type" value="Genomic_DNA"/>
</dbReference>
<reference evidence="2 3" key="1">
    <citation type="submission" date="2023-08" db="EMBL/GenBank/DDBJ databases">
        <title>Oxalobacteraceae gen .nov., isolated from river sludge outside the plant.</title>
        <authorList>
            <person name="Zhao S.Y."/>
        </authorList>
    </citation>
    <scope>NUCLEOTIDE SEQUENCE [LARGE SCALE GENOMIC DNA]</scope>
    <source>
        <strain evidence="2 3">R-40</strain>
    </source>
</reference>
<keyword evidence="3" id="KW-1185">Reference proteome</keyword>
<dbReference type="Proteomes" id="UP001225596">
    <property type="component" value="Unassembled WGS sequence"/>
</dbReference>
<feature type="signal peptide" evidence="1">
    <location>
        <begin position="1"/>
        <end position="18"/>
    </location>
</feature>
<organism evidence="2 3">
    <name type="scientific">Keguizhuia sedimenti</name>
    <dbReference type="NCBI Taxonomy" id="3064264"/>
    <lineage>
        <taxon>Bacteria</taxon>
        <taxon>Pseudomonadati</taxon>
        <taxon>Pseudomonadota</taxon>
        <taxon>Betaproteobacteria</taxon>
        <taxon>Burkholderiales</taxon>
        <taxon>Oxalobacteraceae</taxon>
        <taxon>Keguizhuia</taxon>
    </lineage>
</organism>
<gene>
    <name evidence="2" type="ORF">Q8A64_05245</name>
</gene>
<sequence>MKRLRIMLLFFIVSHAHAHKPSDTYLTLVVKGAEIAGQWNIALRDLDYAIGLDIDGDAQITWGEVRTRHQDIAAYAMSRLALKSEDGSCKANVSDHLSDEHTDGGYSVIRFVAAMQPSGAIIGGA</sequence>
<dbReference type="RefSeq" id="WP_338435745.1">
    <property type="nucleotide sequence ID" value="NZ_JAUYVH010000002.1"/>
</dbReference>
<proteinExistence type="predicted"/>
<protein>
    <submittedName>
        <fullName evidence="2">Uncharacterized protein</fullName>
    </submittedName>
</protein>
<evidence type="ECO:0000313" key="2">
    <source>
        <dbReference type="EMBL" id="MDQ9169814.1"/>
    </source>
</evidence>
<keyword evidence="1" id="KW-0732">Signal</keyword>
<evidence type="ECO:0000313" key="3">
    <source>
        <dbReference type="Proteomes" id="UP001225596"/>
    </source>
</evidence>